<name>A0AAU6PA81_9FLAO</name>
<evidence type="ECO:0000313" key="1">
    <source>
        <dbReference type="EMBL" id="WXA03243.1"/>
    </source>
</evidence>
<evidence type="ECO:0000313" key="3">
    <source>
        <dbReference type="Proteomes" id="UP001368318"/>
    </source>
</evidence>
<dbReference type="RefSeq" id="WP_338733739.1">
    <property type="nucleotide sequence ID" value="NZ_CP136924.1"/>
</dbReference>
<dbReference type="KEGG" id="mcaa:R3L15_05510"/>
<sequence>MSNITLKEVKSKNELKDFVKFPFKLYKDSEYWVPPIIADEMATLSSDKNPVFENAEARYFLAYKNKTIVGRVAAIINKSETEHQGLKKMRFGWFDTIDDIEVTKTLLDKVQEIGKENNLEFIEGPVGFSNLDKVGALTEGFNQIGSMVTWYNHPYYAKHFEQLGFMPEKEYVESRFYMSQLGDLRFMKAYNLIMKRYGFKVGNFTTTKELIPHLDTMFELFNNSYKDLSTFVPISNKQRDYFKKKFINFVNPEYIKFVFDKDDNMIAFAIVLPSFSKALQKVNGKLFPFGFLKLLKAKKESKTLLFYLIGVDPKFQNKGVTAVIFYEFNKTFKKHNIETCIRTPELVNNTASQQIWKEFNAEVIKRRKTFKKML</sequence>
<dbReference type="Gene3D" id="3.40.630.30">
    <property type="match status" value="1"/>
</dbReference>
<gene>
    <name evidence="2" type="ORF">R3L15_05510</name>
    <name evidence="1" type="ORF">R3L16_01890</name>
</gene>
<dbReference type="EMBL" id="CP136925">
    <property type="protein sequence ID" value="WXA14335.1"/>
    <property type="molecule type" value="Genomic_DNA"/>
</dbReference>
<reference evidence="2 3" key="1">
    <citation type="submission" date="2023-10" db="EMBL/GenBank/DDBJ databases">
        <title>Culture-based analysis of two novel bacteria associated with mangrove crab gills.</title>
        <authorList>
            <person name="Yang X."/>
            <person name="Garuglieri E."/>
            <person name="Van Goethem M.W."/>
            <person name="Fusi M."/>
            <person name="Marasco R."/>
            <person name="Daffonchio D.G."/>
        </authorList>
    </citation>
    <scope>NUCLEOTIDE SEQUENCE</scope>
    <source>
        <strain evidence="2">UG2-1</strain>
        <strain evidence="1">UG2-2</strain>
        <strain evidence="3">UG2_2</strain>
    </source>
</reference>
<protein>
    <submittedName>
        <fullName evidence="2">GTP cyclohydrolase</fullName>
    </submittedName>
</protein>
<keyword evidence="3" id="KW-1185">Reference proteome</keyword>
<dbReference type="InterPro" id="IPR039968">
    <property type="entry name" value="BcerS-like"/>
</dbReference>
<dbReference type="SUPFAM" id="SSF55729">
    <property type="entry name" value="Acyl-CoA N-acyltransferases (Nat)"/>
    <property type="match status" value="1"/>
</dbReference>
<evidence type="ECO:0000313" key="2">
    <source>
        <dbReference type="EMBL" id="WXA14335.1"/>
    </source>
</evidence>
<proteinExistence type="predicted"/>
<accession>A0AAU6PA81</accession>
<dbReference type="Proteomes" id="UP001368318">
    <property type="component" value="Chromosome"/>
</dbReference>
<dbReference type="EMBL" id="CP136924">
    <property type="protein sequence ID" value="WXA03243.1"/>
    <property type="molecule type" value="Genomic_DNA"/>
</dbReference>
<organism evidence="2">
    <name type="scientific">Mangrovimonas cancribranchiae</name>
    <dbReference type="NCBI Taxonomy" id="3080055"/>
    <lineage>
        <taxon>Bacteria</taxon>
        <taxon>Pseudomonadati</taxon>
        <taxon>Bacteroidota</taxon>
        <taxon>Flavobacteriia</taxon>
        <taxon>Flavobacteriales</taxon>
        <taxon>Flavobacteriaceae</taxon>
        <taxon>Mangrovimonas</taxon>
    </lineage>
</organism>
<dbReference type="PANTHER" id="PTHR41368">
    <property type="entry name" value="PROTEIN YGHO"/>
    <property type="match status" value="1"/>
</dbReference>
<dbReference type="AlphaFoldDB" id="A0AAU6PA81"/>
<dbReference type="InterPro" id="IPR016181">
    <property type="entry name" value="Acyl_CoA_acyltransferase"/>
</dbReference>
<dbReference type="PANTHER" id="PTHR41368:SF1">
    <property type="entry name" value="PROTEIN YGHO"/>
    <property type="match status" value="1"/>
</dbReference>